<dbReference type="Proteomes" id="UP000006746">
    <property type="component" value="Unassembled WGS sequence"/>
</dbReference>
<reference evidence="2 3" key="1">
    <citation type="journal article" date="2012" name="J. Bacteriol.">
        <title>Genome Sequence of Oceanibaculum indicum Type Strain P24.</title>
        <authorList>
            <person name="Lai Q."/>
            <person name="Shao Z."/>
        </authorList>
    </citation>
    <scope>NUCLEOTIDE SEQUENCE [LARGE SCALE GENOMIC DNA]</scope>
    <source>
        <strain evidence="2 3">P24</strain>
    </source>
</reference>
<feature type="transmembrane region" description="Helical" evidence="1">
    <location>
        <begin position="6"/>
        <end position="27"/>
    </location>
</feature>
<organism evidence="2 3">
    <name type="scientific">Oceanibaculum indicum P24</name>
    <dbReference type="NCBI Taxonomy" id="1207063"/>
    <lineage>
        <taxon>Bacteria</taxon>
        <taxon>Pseudomonadati</taxon>
        <taxon>Pseudomonadota</taxon>
        <taxon>Alphaproteobacteria</taxon>
        <taxon>Rhodospirillales</taxon>
        <taxon>Oceanibaculaceae</taxon>
        <taxon>Oceanibaculum</taxon>
    </lineage>
</organism>
<comment type="caution">
    <text evidence="2">The sequence shown here is derived from an EMBL/GenBank/DDBJ whole genome shotgun (WGS) entry which is preliminary data.</text>
</comment>
<proteinExistence type="predicted"/>
<keyword evidence="1" id="KW-0812">Transmembrane</keyword>
<gene>
    <name evidence="2" type="ORF">P24_16827</name>
</gene>
<protein>
    <submittedName>
        <fullName evidence="2">Uncharacterized protein</fullName>
    </submittedName>
</protein>
<accession>K2J277</accession>
<feature type="transmembrane region" description="Helical" evidence="1">
    <location>
        <begin position="39"/>
        <end position="57"/>
    </location>
</feature>
<keyword evidence="1" id="KW-0472">Membrane</keyword>
<name>K2J277_9PROT</name>
<sequence>MFDFRPDWHSIALLAIVILLVLLRFRFLKSAYFRDRPMLGYALAGGLALLAVLLMMHQGI</sequence>
<evidence type="ECO:0000313" key="2">
    <source>
        <dbReference type="EMBL" id="EKE68957.1"/>
    </source>
</evidence>
<keyword evidence="3" id="KW-1185">Reference proteome</keyword>
<dbReference type="AlphaFoldDB" id="K2J277"/>
<evidence type="ECO:0000256" key="1">
    <source>
        <dbReference type="SAM" id="Phobius"/>
    </source>
</evidence>
<evidence type="ECO:0000313" key="3">
    <source>
        <dbReference type="Proteomes" id="UP000006746"/>
    </source>
</evidence>
<dbReference type="EMBL" id="AMRL01000032">
    <property type="protein sequence ID" value="EKE68957.1"/>
    <property type="molecule type" value="Genomic_DNA"/>
</dbReference>
<keyword evidence="1" id="KW-1133">Transmembrane helix</keyword>